<feature type="domain" description="Polysaccharide export protein N-terminal" evidence="16">
    <location>
        <begin position="196"/>
        <end position="238"/>
    </location>
</feature>
<keyword evidence="8" id="KW-0625">Polysaccharide transport</keyword>
<keyword evidence="3" id="KW-0813">Transport</keyword>
<dbReference type="GO" id="GO:0015288">
    <property type="term" value="F:porin activity"/>
    <property type="evidence" value="ECO:0007669"/>
    <property type="project" value="UniProtKB-KW"/>
</dbReference>
<dbReference type="Pfam" id="PF02563">
    <property type="entry name" value="Poly_export"/>
    <property type="match status" value="2"/>
</dbReference>
<dbReference type="InterPro" id="IPR049712">
    <property type="entry name" value="Poly_export"/>
</dbReference>
<evidence type="ECO:0000256" key="14">
    <source>
        <dbReference type="ARBA" id="ARBA00023288"/>
    </source>
</evidence>
<dbReference type="Gene3D" id="3.30.1950.10">
    <property type="entry name" value="wza like domain"/>
    <property type="match status" value="2"/>
</dbReference>
<dbReference type="GO" id="GO:0015159">
    <property type="term" value="F:polysaccharide transmembrane transporter activity"/>
    <property type="evidence" value="ECO:0007669"/>
    <property type="project" value="InterPro"/>
</dbReference>
<comment type="similarity">
    <text evidence="2">Belongs to the BexD/CtrA/VexA family.</text>
</comment>
<evidence type="ECO:0000256" key="3">
    <source>
        <dbReference type="ARBA" id="ARBA00022448"/>
    </source>
</evidence>
<proteinExistence type="inferred from homology"/>
<evidence type="ECO:0000256" key="11">
    <source>
        <dbReference type="ARBA" id="ARBA00023136"/>
    </source>
</evidence>
<keyword evidence="19" id="KW-1185">Reference proteome</keyword>
<dbReference type="GO" id="GO:0046930">
    <property type="term" value="C:pore complex"/>
    <property type="evidence" value="ECO:0007669"/>
    <property type="project" value="UniProtKB-KW"/>
</dbReference>
<evidence type="ECO:0000256" key="1">
    <source>
        <dbReference type="ARBA" id="ARBA00004571"/>
    </source>
</evidence>
<keyword evidence="14" id="KW-0449">Lipoprotein</keyword>
<dbReference type="EMBL" id="NRRE01000015">
    <property type="protein sequence ID" value="MBK1696379.1"/>
    <property type="molecule type" value="Genomic_DNA"/>
</dbReference>
<evidence type="ECO:0000256" key="4">
    <source>
        <dbReference type="ARBA" id="ARBA00022452"/>
    </source>
</evidence>
<evidence type="ECO:0008006" key="20">
    <source>
        <dbReference type="Google" id="ProtNLM"/>
    </source>
</evidence>
<dbReference type="InterPro" id="IPR054765">
    <property type="entry name" value="SLBB_dom"/>
</dbReference>
<dbReference type="Proteomes" id="UP000778970">
    <property type="component" value="Unassembled WGS sequence"/>
</dbReference>
<comment type="subcellular location">
    <subcellularLocation>
        <location evidence="1">Cell outer membrane</location>
        <topology evidence="1">Multi-pass membrane protein</topology>
    </subcellularLocation>
</comment>
<evidence type="ECO:0000256" key="12">
    <source>
        <dbReference type="ARBA" id="ARBA00023139"/>
    </source>
</evidence>
<dbReference type="PANTHER" id="PTHR33619:SF3">
    <property type="entry name" value="POLYSACCHARIDE EXPORT PROTEIN GFCE-RELATED"/>
    <property type="match status" value="1"/>
</dbReference>
<evidence type="ECO:0000313" key="18">
    <source>
        <dbReference type="EMBL" id="MBK1696379.1"/>
    </source>
</evidence>
<organism evidence="18 19">
    <name type="scientific">Rhodovibrio salinarum</name>
    <dbReference type="NCBI Taxonomy" id="1087"/>
    <lineage>
        <taxon>Bacteria</taxon>
        <taxon>Pseudomonadati</taxon>
        <taxon>Pseudomonadota</taxon>
        <taxon>Alphaproteobacteria</taxon>
        <taxon>Rhodospirillales</taxon>
        <taxon>Rhodovibrionaceae</taxon>
        <taxon>Rhodovibrio</taxon>
    </lineage>
</organism>
<keyword evidence="6" id="KW-0812">Transmembrane</keyword>
<feature type="signal peptide" evidence="15">
    <location>
        <begin position="1"/>
        <end position="32"/>
    </location>
</feature>
<evidence type="ECO:0000256" key="8">
    <source>
        <dbReference type="ARBA" id="ARBA00023047"/>
    </source>
</evidence>
<evidence type="ECO:0000256" key="5">
    <source>
        <dbReference type="ARBA" id="ARBA00022597"/>
    </source>
</evidence>
<evidence type="ECO:0000256" key="2">
    <source>
        <dbReference type="ARBA" id="ARBA00009450"/>
    </source>
</evidence>
<dbReference type="AlphaFoldDB" id="A0A934QGD4"/>
<keyword evidence="4" id="KW-1134">Transmembrane beta strand</keyword>
<comment type="caution">
    <text evidence="18">The sequence shown here is derived from an EMBL/GenBank/DDBJ whole genome shotgun (WGS) entry which is preliminary data.</text>
</comment>
<dbReference type="GO" id="GO:0006811">
    <property type="term" value="P:monoatomic ion transport"/>
    <property type="evidence" value="ECO:0007669"/>
    <property type="project" value="UniProtKB-KW"/>
</dbReference>
<sequence>MDFTVMGKAALASRLAAAFLVSVLALGLNACAQSSGMSMQDDASGANDDKPFVKLVDQTKAGRLPGTRLASLQGAGAYPLFSAYQISPGDVLDIVYHLERRRQNEYRISLYHTIAVKFIGASELNETQQVLPDGTISLPYLGKTEVVGLTTTDLEKKLRDAYEDVLQAPEIYVKIENFNARVEQIRNDLQTSARGLSKLVRVRPDGYASFPLVGSVKVAQRTVDSVEQELRGKYANFMEGLVADLFMHEQNGSQVYVLGEVNEPGTVQIDRPINVMQALAEVGGYTREARVSSTIVFRRQDDQLVAHRFDLENMSKYGLQAAQFYLRPDDVLLVPRSKISSTAQLMREIADITFFNGWGFAGIETGLSSGGDSD</sequence>
<evidence type="ECO:0000256" key="10">
    <source>
        <dbReference type="ARBA" id="ARBA00023114"/>
    </source>
</evidence>
<evidence type="ECO:0000259" key="16">
    <source>
        <dbReference type="Pfam" id="PF02563"/>
    </source>
</evidence>
<keyword evidence="12" id="KW-0564">Palmitate</keyword>
<dbReference type="Pfam" id="PF22461">
    <property type="entry name" value="SLBB_2"/>
    <property type="match status" value="1"/>
</dbReference>
<accession>A0A934QGD4</accession>
<feature type="chain" id="PRO_5037427091" description="Polysaccharide export outer membrane protein" evidence="15">
    <location>
        <begin position="33"/>
        <end position="374"/>
    </location>
</feature>
<name>A0A934QGD4_9PROT</name>
<evidence type="ECO:0000256" key="6">
    <source>
        <dbReference type="ARBA" id="ARBA00022692"/>
    </source>
</evidence>
<reference evidence="18" key="2">
    <citation type="journal article" date="2020" name="Microorganisms">
        <title>Osmotic Adaptation and Compatible Solute Biosynthesis of Phototrophic Bacteria as Revealed from Genome Analyses.</title>
        <authorList>
            <person name="Imhoff J.F."/>
            <person name="Rahn T."/>
            <person name="Kunzel S."/>
            <person name="Keller A."/>
            <person name="Neulinger S.C."/>
        </authorList>
    </citation>
    <scope>NUCLEOTIDE SEQUENCE</scope>
    <source>
        <strain evidence="18">DSM 9154</strain>
    </source>
</reference>
<evidence type="ECO:0000256" key="13">
    <source>
        <dbReference type="ARBA" id="ARBA00023237"/>
    </source>
</evidence>
<dbReference type="PANTHER" id="PTHR33619">
    <property type="entry name" value="POLYSACCHARIDE EXPORT PROTEIN GFCE-RELATED"/>
    <property type="match status" value="1"/>
</dbReference>
<evidence type="ECO:0000256" key="15">
    <source>
        <dbReference type="SAM" id="SignalP"/>
    </source>
</evidence>
<dbReference type="InterPro" id="IPR003715">
    <property type="entry name" value="Poly_export_N"/>
</dbReference>
<evidence type="ECO:0000259" key="17">
    <source>
        <dbReference type="Pfam" id="PF22461"/>
    </source>
</evidence>
<evidence type="ECO:0000313" key="19">
    <source>
        <dbReference type="Proteomes" id="UP000778970"/>
    </source>
</evidence>
<keyword evidence="10" id="KW-0626">Porin</keyword>
<dbReference type="GO" id="GO:0009279">
    <property type="term" value="C:cell outer membrane"/>
    <property type="evidence" value="ECO:0007669"/>
    <property type="project" value="UniProtKB-SubCell"/>
</dbReference>
<keyword evidence="5" id="KW-0762">Sugar transport</keyword>
<evidence type="ECO:0000256" key="9">
    <source>
        <dbReference type="ARBA" id="ARBA00023065"/>
    </source>
</evidence>
<protein>
    <recommendedName>
        <fullName evidence="20">Polysaccharide export outer membrane protein</fullName>
    </recommendedName>
</protein>
<feature type="domain" description="Polysaccharide export protein N-terminal" evidence="16">
    <location>
        <begin position="102"/>
        <end position="175"/>
    </location>
</feature>
<reference evidence="18" key="1">
    <citation type="submission" date="2017-08" db="EMBL/GenBank/DDBJ databases">
        <authorList>
            <person name="Imhoff J.F."/>
            <person name="Rahn T."/>
            <person name="Kuenzel S."/>
            <person name="Neulinger S.C."/>
        </authorList>
    </citation>
    <scope>NUCLEOTIDE SEQUENCE</scope>
    <source>
        <strain evidence="18">DSM 9154</strain>
    </source>
</reference>
<keyword evidence="9" id="KW-0406">Ion transport</keyword>
<keyword evidence="13" id="KW-0998">Cell outer membrane</keyword>
<keyword evidence="11" id="KW-0472">Membrane</keyword>
<keyword evidence="7 15" id="KW-0732">Signal</keyword>
<evidence type="ECO:0000256" key="7">
    <source>
        <dbReference type="ARBA" id="ARBA00022729"/>
    </source>
</evidence>
<dbReference type="Gene3D" id="3.10.560.10">
    <property type="entry name" value="Outer membrane lipoprotein wza domain like"/>
    <property type="match status" value="1"/>
</dbReference>
<gene>
    <name evidence="18" type="ORF">CKO21_03875</name>
</gene>
<feature type="domain" description="SLBB" evidence="17">
    <location>
        <begin position="254"/>
        <end position="334"/>
    </location>
</feature>